<evidence type="ECO:0000313" key="6">
    <source>
        <dbReference type="Proteomes" id="UP000544095"/>
    </source>
</evidence>
<keyword evidence="1" id="KW-0539">Nucleus</keyword>
<evidence type="ECO:0000256" key="2">
    <source>
        <dbReference type="SAM" id="MobiDB-lite"/>
    </source>
</evidence>
<proteinExistence type="predicted"/>
<comment type="caution">
    <text evidence="5">The sequence shown here is derived from an EMBL/GenBank/DDBJ whole genome shotgun (WGS) entry which is preliminary data.</text>
</comment>
<dbReference type="GO" id="GO:0008270">
    <property type="term" value="F:zinc ion binding"/>
    <property type="evidence" value="ECO:0007669"/>
    <property type="project" value="InterPro"/>
</dbReference>
<dbReference type="GO" id="GO:0001228">
    <property type="term" value="F:DNA-binding transcription activator activity, RNA polymerase II-specific"/>
    <property type="evidence" value="ECO:0007669"/>
    <property type="project" value="TreeGrafter"/>
</dbReference>
<feature type="region of interest" description="Disordered" evidence="2">
    <location>
        <begin position="1"/>
        <end position="20"/>
    </location>
</feature>
<keyword evidence="3" id="KW-0812">Transmembrane</keyword>
<dbReference type="Pfam" id="PF00172">
    <property type="entry name" value="Zn_clus"/>
    <property type="match status" value="1"/>
</dbReference>
<dbReference type="AlphaFoldDB" id="A0A8H5PQ35"/>
<dbReference type="PANTHER" id="PTHR47784">
    <property type="entry name" value="STEROL UPTAKE CONTROL PROTEIN 2"/>
    <property type="match status" value="1"/>
</dbReference>
<evidence type="ECO:0000313" key="5">
    <source>
        <dbReference type="EMBL" id="KAF5600599.1"/>
    </source>
</evidence>
<keyword evidence="3" id="KW-0472">Membrane</keyword>
<reference evidence="5 6" key="1">
    <citation type="submission" date="2020-05" db="EMBL/GenBank/DDBJ databases">
        <title>Identification and distribution of gene clusters putatively required for synthesis of sphingolipid metabolism inhibitors in phylogenetically diverse species of the filamentous fungus Fusarium.</title>
        <authorList>
            <person name="Kim H.-S."/>
            <person name="Busman M."/>
            <person name="Brown D.W."/>
            <person name="Divon H."/>
            <person name="Uhlig S."/>
            <person name="Proctor R.H."/>
        </authorList>
    </citation>
    <scope>NUCLEOTIDE SEQUENCE [LARGE SCALE GENOMIC DNA]</scope>
    <source>
        <strain evidence="5 6">NRRL 25211</strain>
    </source>
</reference>
<dbReference type="SUPFAM" id="SSF57701">
    <property type="entry name" value="Zn2/Cys6 DNA-binding domain"/>
    <property type="match status" value="1"/>
</dbReference>
<sequence length="420" mass="47575">MESIRTNQQKRRTHTKSRTGCDNCKRRKVKCDESRPICFNCKRHDIPCSLTKTASSGAAARLAGGLVARSSSDSSKAIPLHTCVQHFEAPTNPRLHGCPTEPLAPLPLDELWRCRLNLMHHYCTKTATTLSLRQDLVCVWQTAVPTEGYRYSFVTNGILAIAAAHKAYPDSDHPEMYLKLSDYHAMIGSESFRSELQSLQDDNWKSLFVFAYLLVLYSLSRMSLQEPEDPINSLFELISLVRGIKYTLTPMLCRIRSSEFAPLSDSIWPKESRDSHRRYPFLESTCLPPGLWNALTDLRHFLTAEVPIIHRDQYHKAVDRLEDTAALVSLAGGNAESGVFIVWLCEIDDCILADLAARKPHAFVLLAYFCVFLVGMGESFWYACGWASYLFKGIETALQDQTQLTKLLEWPKACIYKIEI</sequence>
<name>A0A8H5PQ35_9HYPO</name>
<keyword evidence="6" id="KW-1185">Reference proteome</keyword>
<feature type="compositionally biased region" description="Basic residues" evidence="2">
    <location>
        <begin position="8"/>
        <end position="17"/>
    </location>
</feature>
<accession>A0A8H5PQ35</accession>
<dbReference type="CDD" id="cd00067">
    <property type="entry name" value="GAL4"/>
    <property type="match status" value="1"/>
</dbReference>
<dbReference type="Proteomes" id="UP000544095">
    <property type="component" value="Unassembled WGS sequence"/>
</dbReference>
<feature type="domain" description="Zn(2)-C6 fungal-type" evidence="4">
    <location>
        <begin position="20"/>
        <end position="50"/>
    </location>
</feature>
<dbReference type="InterPro" id="IPR053157">
    <property type="entry name" value="Sterol_Uptake_Regulator"/>
</dbReference>
<dbReference type="SMART" id="SM00066">
    <property type="entry name" value="GAL4"/>
    <property type="match status" value="1"/>
</dbReference>
<dbReference type="EMBL" id="JAAOAR010000093">
    <property type="protein sequence ID" value="KAF5600599.1"/>
    <property type="molecule type" value="Genomic_DNA"/>
</dbReference>
<feature type="transmembrane region" description="Helical" evidence="3">
    <location>
        <begin position="362"/>
        <end position="383"/>
    </location>
</feature>
<keyword evidence="3" id="KW-1133">Transmembrane helix</keyword>
<gene>
    <name evidence="5" type="ORF">FPANT_2262</name>
</gene>
<dbReference type="InterPro" id="IPR036864">
    <property type="entry name" value="Zn2-C6_fun-type_DNA-bd_sf"/>
</dbReference>
<organism evidence="5 6">
    <name type="scientific">Fusarium pseudoanthophilum</name>
    <dbReference type="NCBI Taxonomy" id="48495"/>
    <lineage>
        <taxon>Eukaryota</taxon>
        <taxon>Fungi</taxon>
        <taxon>Dikarya</taxon>
        <taxon>Ascomycota</taxon>
        <taxon>Pezizomycotina</taxon>
        <taxon>Sordariomycetes</taxon>
        <taxon>Hypocreomycetidae</taxon>
        <taxon>Hypocreales</taxon>
        <taxon>Nectriaceae</taxon>
        <taxon>Fusarium</taxon>
        <taxon>Fusarium fujikuroi species complex</taxon>
    </lineage>
</organism>
<dbReference type="PROSITE" id="PS50048">
    <property type="entry name" value="ZN2_CY6_FUNGAL_2"/>
    <property type="match status" value="1"/>
</dbReference>
<evidence type="ECO:0000256" key="3">
    <source>
        <dbReference type="SAM" id="Phobius"/>
    </source>
</evidence>
<dbReference type="Gene3D" id="4.10.240.10">
    <property type="entry name" value="Zn(2)-C6 fungal-type DNA-binding domain"/>
    <property type="match status" value="1"/>
</dbReference>
<dbReference type="PROSITE" id="PS00463">
    <property type="entry name" value="ZN2_CY6_FUNGAL_1"/>
    <property type="match status" value="1"/>
</dbReference>
<dbReference type="InterPro" id="IPR001138">
    <property type="entry name" value="Zn2Cys6_DnaBD"/>
</dbReference>
<evidence type="ECO:0000256" key="1">
    <source>
        <dbReference type="ARBA" id="ARBA00023242"/>
    </source>
</evidence>
<dbReference type="PANTHER" id="PTHR47784:SF5">
    <property type="entry name" value="STEROL UPTAKE CONTROL PROTEIN 2"/>
    <property type="match status" value="1"/>
</dbReference>
<protein>
    <submittedName>
        <fullName evidence="5">Sterol regulatory element-binding ECM22</fullName>
    </submittedName>
</protein>
<evidence type="ECO:0000259" key="4">
    <source>
        <dbReference type="PROSITE" id="PS50048"/>
    </source>
</evidence>